<dbReference type="PANTHER" id="PTHR11125:SF7">
    <property type="entry name" value="TRANSCRIPTION ELONGATION FACTOR SPT5"/>
    <property type="match status" value="1"/>
</dbReference>
<feature type="compositionally biased region" description="Acidic residues" evidence="12">
    <location>
        <begin position="19"/>
        <end position="36"/>
    </location>
</feature>
<dbReference type="CDD" id="cd06081">
    <property type="entry name" value="KOW_Spt5_1"/>
    <property type="match status" value="1"/>
</dbReference>
<dbReference type="OrthoDB" id="28901at2759"/>
<dbReference type="InterPro" id="IPR005824">
    <property type="entry name" value="KOW"/>
</dbReference>
<dbReference type="Pfam" id="PF23284">
    <property type="entry name" value="KOW2_Spt5"/>
    <property type="match status" value="1"/>
</dbReference>
<dbReference type="SMART" id="SM01104">
    <property type="entry name" value="CTD"/>
    <property type="match status" value="1"/>
</dbReference>
<dbReference type="PANTHER" id="PTHR11125">
    <property type="entry name" value="SUPPRESSOR OF TY 5"/>
    <property type="match status" value="1"/>
</dbReference>
<dbReference type="Pfam" id="PF23288">
    <property type="entry name" value="KOW6_SPT5"/>
    <property type="match status" value="1"/>
</dbReference>
<dbReference type="Pfam" id="PF11942">
    <property type="entry name" value="Spt5_N"/>
    <property type="match status" value="1"/>
</dbReference>
<sequence length="1060" mass="117840">MSSDESDDADFEPKQNNRDDDDDDMVSDPESEEDQKSEESPKKKSKKRKIESDDDDEDSEEDEDSDDDRHKKKKKKKNRRPRGMDFILDDVEVDSDDAEEEEYESGDDTGLEPKEREEAEKRMRQMEAERRKKEEKRAAFLNMPEEDIEKYFEEKYKNSSSGGANFDDDDALDDISQHGLLPSTKDPNLWIVKCMRMGEEKLVAMQLMRKMIAYENRGEPLQIKSVVVKEGLKGLIYIEAFKQSHVAQAIDGISALNSFTITMVQIKEMVEVLRVVKDIPTLKQGMYVRMKRTMFKDDLAQVDWVDISEGKVGLRLLPRIDYTRMRGALRSENDKLGSAKKKKPAPRPFDIDRIKEIGGEVTQDGDFHIFEGSSYRRGFLYKAFPINAIMAEGVKPTLAELEKFQETSDDLKRELELTSVSESAHSFAPGDLVEVSEGELLNLIGKIQSVDGDKVVILPEHEDLKEPLTLNAWEIKKRFKQGDHVKILAGRYEGDTGLVVRVENNLVVVLSDLSMHEMKVRPRDCQLCADVTTGVDSLGQFQFHDLVMLDAQTVGVIVRLEKENLEVLNQHGKVVRVKPQSIQAKKLNHNVTTTDSQQNSIQVKDVVKVVEGPYATKRDREDEKQGEILHIFRFHVFVHSRKHTENGGIFVVKARHLLLVGAKGGDKRNDLPQMNRLLSSPNPYASPRHPGLSSPAHSSGRTSGGQTPSSLTGGPGGGPKQQHARRDTAIIGKNVKIIGGPLKGHFGIVKDATETTCRVEMHSSCKTMSVDRCRVMEVGDDSVGFGSGGVSMYTKTPMQGGDSRTPMYGGSSKTPMYGGSATPMYGAGGKTPMYGGAHTPGHDGGRTPHYAGNATPHYGADGGRTPAYGGDGSRTPHWGDGGASTPARHNIKEDDDPYDAPASPAYNVPTPGGMNFNPRTPGGFDYTAPSPMTRNYSIEQAIPAHFLESGDWMVENLVVEIKNHDDDRFVDSEGIITSVDQGSCTLFVPSMRKQCRAEADQVVPVRPQQGDWTRIIYGDDMGVTGVLKSEFDNEGVLTLDDDTQRATTLAFLCKLHRESR</sequence>
<dbReference type="CDD" id="cd06083">
    <property type="entry name" value="KOW_Spt5_3"/>
    <property type="match status" value="1"/>
</dbReference>
<dbReference type="InterPro" id="IPR006645">
    <property type="entry name" value="NGN-like_dom"/>
</dbReference>
<dbReference type="InterPro" id="IPR036735">
    <property type="entry name" value="NGN_dom_sf"/>
</dbReference>
<dbReference type="Pfam" id="PF00467">
    <property type="entry name" value="KOW"/>
    <property type="match status" value="1"/>
</dbReference>
<dbReference type="GO" id="GO:0003729">
    <property type="term" value="F:mRNA binding"/>
    <property type="evidence" value="ECO:0000318"/>
    <property type="project" value="GO_Central"/>
</dbReference>
<dbReference type="GO" id="GO:0032784">
    <property type="term" value="P:regulation of DNA-templated transcription elongation"/>
    <property type="evidence" value="ECO:0007669"/>
    <property type="project" value="InterPro"/>
</dbReference>
<dbReference type="InterPro" id="IPR041973">
    <property type="entry name" value="KOW_Spt5_1"/>
</dbReference>
<dbReference type="Pfam" id="PF23042">
    <property type="entry name" value="KOW1_SPT5"/>
    <property type="match status" value="1"/>
</dbReference>
<dbReference type="Pfam" id="PF23037">
    <property type="entry name" value="KOWx_SPT5"/>
    <property type="match status" value="1"/>
</dbReference>
<keyword evidence="5" id="KW-0597">Phosphoprotein</keyword>
<dbReference type="InterPro" id="IPR041978">
    <property type="entry name" value="KOW_Spt5_5"/>
</dbReference>
<dbReference type="Gene3D" id="3.30.70.940">
    <property type="entry name" value="NusG, N-terminal domain"/>
    <property type="match status" value="1"/>
</dbReference>
<dbReference type="AlphaFoldDB" id="A0A454XL28"/>
<feature type="compositionally biased region" description="Basic and acidic residues" evidence="12">
    <location>
        <begin position="111"/>
        <end position="136"/>
    </location>
</feature>
<gene>
    <name evidence="13" type="primary">WBGene00277125</name>
</gene>
<keyword evidence="8" id="KW-0010">Activator</keyword>
<dbReference type="InterPro" id="IPR008991">
    <property type="entry name" value="Translation_prot_SH3-like_sf"/>
</dbReference>
<dbReference type="Pfam" id="PF03439">
    <property type="entry name" value="Spt5-NGN"/>
    <property type="match status" value="1"/>
</dbReference>
<protein>
    <recommendedName>
        <fullName evidence="3 11">Transcription elongation factor SPT5</fullName>
    </recommendedName>
</protein>
<dbReference type="InterPro" id="IPR039385">
    <property type="entry name" value="NGN_Euk"/>
</dbReference>
<reference evidence="14" key="1">
    <citation type="journal article" date="2008" name="Nat. Genet.">
        <title>The Pristionchus pacificus genome provides a unique perspective on nematode lifestyle and parasitism.</title>
        <authorList>
            <person name="Dieterich C."/>
            <person name="Clifton S.W."/>
            <person name="Schuster L.N."/>
            <person name="Chinwalla A."/>
            <person name="Delehaunty K."/>
            <person name="Dinkelacker I."/>
            <person name="Fulton L."/>
            <person name="Fulton R."/>
            <person name="Godfrey J."/>
            <person name="Minx P."/>
            <person name="Mitreva M."/>
            <person name="Roeseler W."/>
            <person name="Tian H."/>
            <person name="Witte H."/>
            <person name="Yang S.P."/>
            <person name="Wilson R.K."/>
            <person name="Sommer R.J."/>
        </authorList>
    </citation>
    <scope>NUCLEOTIDE SEQUENCE [LARGE SCALE GENOMIC DNA]</scope>
    <source>
        <strain evidence="14">PS312</strain>
    </source>
</reference>
<dbReference type="CDD" id="cd06082">
    <property type="entry name" value="KOW_Spt5_2"/>
    <property type="match status" value="1"/>
</dbReference>
<dbReference type="InterPro" id="IPR024945">
    <property type="entry name" value="Spt5_C_dom"/>
</dbReference>
<dbReference type="InterPro" id="IPR014722">
    <property type="entry name" value="Rib_uL2_dom2"/>
</dbReference>
<keyword evidence="4" id="KW-0678">Repressor</keyword>
<keyword evidence="7" id="KW-0805">Transcription regulation</keyword>
<dbReference type="Pfam" id="PF23291">
    <property type="entry name" value="KOW4_SPT5"/>
    <property type="match status" value="1"/>
</dbReference>
<evidence type="ECO:0000313" key="14">
    <source>
        <dbReference type="Proteomes" id="UP000005239"/>
    </source>
</evidence>
<dbReference type="InterPro" id="IPR057936">
    <property type="entry name" value="KOWx_Spt5"/>
</dbReference>
<dbReference type="FunFam" id="2.30.30.30:FF:000079">
    <property type="entry name" value="Transcription elongation factor SPT5"/>
    <property type="match status" value="1"/>
</dbReference>
<keyword evidence="9 11" id="KW-0804">Transcription</keyword>
<evidence type="ECO:0000256" key="8">
    <source>
        <dbReference type="ARBA" id="ARBA00023159"/>
    </source>
</evidence>
<dbReference type="FunFam" id="3.30.70.940:FF:000005">
    <property type="entry name" value="Transcription elongation factor SPT5"/>
    <property type="match status" value="1"/>
</dbReference>
<organism evidence="13 14">
    <name type="scientific">Pristionchus pacificus</name>
    <name type="common">Parasitic nematode worm</name>
    <dbReference type="NCBI Taxonomy" id="54126"/>
    <lineage>
        <taxon>Eukaryota</taxon>
        <taxon>Metazoa</taxon>
        <taxon>Ecdysozoa</taxon>
        <taxon>Nematoda</taxon>
        <taxon>Chromadorea</taxon>
        <taxon>Rhabditida</taxon>
        <taxon>Rhabditina</taxon>
        <taxon>Diplogasteromorpha</taxon>
        <taxon>Diplogasteroidea</taxon>
        <taxon>Neodiplogasteridae</taxon>
        <taxon>Pristionchus</taxon>
    </lineage>
</organism>
<dbReference type="CDD" id="cd06085">
    <property type="entry name" value="KOW_Spt5_5"/>
    <property type="match status" value="1"/>
</dbReference>
<dbReference type="InterPro" id="IPR041977">
    <property type="entry name" value="KOW_Spt5_4"/>
</dbReference>
<evidence type="ECO:0000256" key="2">
    <source>
        <dbReference type="ARBA" id="ARBA00006956"/>
    </source>
</evidence>
<evidence type="ECO:0000256" key="10">
    <source>
        <dbReference type="ARBA" id="ARBA00023242"/>
    </source>
</evidence>
<name>A0A454XL28_PRIPA</name>
<feature type="compositionally biased region" description="Acidic residues" evidence="12">
    <location>
        <begin position="1"/>
        <end position="10"/>
    </location>
</feature>
<dbReference type="CDD" id="cd06084">
    <property type="entry name" value="KOW_Spt5_4"/>
    <property type="match status" value="1"/>
</dbReference>
<dbReference type="Pfam" id="PF23290">
    <property type="entry name" value="KOW5_SPT5"/>
    <property type="match status" value="1"/>
</dbReference>
<evidence type="ECO:0000256" key="6">
    <source>
        <dbReference type="ARBA" id="ARBA00022737"/>
    </source>
</evidence>
<dbReference type="GO" id="GO:0006368">
    <property type="term" value="P:transcription elongation by RNA polymerase II"/>
    <property type="evidence" value="ECO:0000318"/>
    <property type="project" value="GO_Central"/>
</dbReference>
<dbReference type="Pfam" id="PF12815">
    <property type="entry name" value="CTD"/>
    <property type="match status" value="1"/>
</dbReference>
<evidence type="ECO:0000256" key="4">
    <source>
        <dbReference type="ARBA" id="ARBA00022491"/>
    </source>
</evidence>
<dbReference type="FunFam" id="2.30.30.30:FF:000013">
    <property type="entry name" value="Transcription elongation factor SPT5"/>
    <property type="match status" value="1"/>
</dbReference>
<dbReference type="SUPFAM" id="SSF50104">
    <property type="entry name" value="Translation proteins SH3-like domain"/>
    <property type="match status" value="1"/>
</dbReference>
<feature type="region of interest" description="Disordered" evidence="12">
    <location>
        <begin position="1"/>
        <end position="136"/>
    </location>
</feature>
<reference evidence="13" key="2">
    <citation type="submission" date="2022-06" db="UniProtKB">
        <authorList>
            <consortium name="EnsemblMetazoa"/>
        </authorList>
    </citation>
    <scope>IDENTIFICATION</scope>
    <source>
        <strain evidence="13">PS312</strain>
    </source>
</reference>
<keyword evidence="14" id="KW-1185">Reference proteome</keyword>
<dbReference type="SMART" id="SM00738">
    <property type="entry name" value="NGN"/>
    <property type="match status" value="1"/>
</dbReference>
<dbReference type="OMA" id="YPVGYMN"/>
<dbReference type="InterPro" id="IPR041980">
    <property type="entry name" value="KOW_Spt5_6_metazoa"/>
</dbReference>
<dbReference type="InterPro" id="IPR039659">
    <property type="entry name" value="SPT5"/>
</dbReference>
<evidence type="ECO:0000256" key="9">
    <source>
        <dbReference type="ARBA" id="ARBA00023163"/>
    </source>
</evidence>
<evidence type="ECO:0000313" key="13">
    <source>
        <dbReference type="EnsemblMetazoa" id="PPA38756.1"/>
    </source>
</evidence>
<evidence type="ECO:0000256" key="1">
    <source>
        <dbReference type="ARBA" id="ARBA00004123"/>
    </source>
</evidence>
<evidence type="ECO:0000256" key="11">
    <source>
        <dbReference type="PIRNR" id="PIRNR036945"/>
    </source>
</evidence>
<dbReference type="GO" id="GO:0032044">
    <property type="term" value="C:DSIF complex"/>
    <property type="evidence" value="ECO:0000318"/>
    <property type="project" value="GO_Central"/>
</dbReference>
<dbReference type="InterPro" id="IPR005100">
    <property type="entry name" value="NGN-domain"/>
</dbReference>
<feature type="compositionally biased region" description="Acidic residues" evidence="12">
    <location>
        <begin position="87"/>
        <end position="110"/>
    </location>
</feature>
<dbReference type="CDD" id="cd09888">
    <property type="entry name" value="NGN_Euk"/>
    <property type="match status" value="1"/>
</dbReference>
<feature type="region of interest" description="Disordered" evidence="12">
    <location>
        <begin position="663"/>
        <end position="724"/>
    </location>
</feature>
<evidence type="ECO:0000256" key="5">
    <source>
        <dbReference type="ARBA" id="ARBA00022553"/>
    </source>
</evidence>
<dbReference type="InterPro" id="IPR041975">
    <property type="entry name" value="KOW_Spt5_2"/>
</dbReference>
<dbReference type="GO" id="GO:0006357">
    <property type="term" value="P:regulation of transcription by RNA polymerase II"/>
    <property type="evidence" value="ECO:0007669"/>
    <property type="project" value="InterPro"/>
</dbReference>
<dbReference type="PIRSF" id="PIRSF036945">
    <property type="entry name" value="Spt5"/>
    <property type="match status" value="1"/>
</dbReference>
<accession>A0A454XL28</accession>
<feature type="compositionally biased region" description="Basic residues" evidence="12">
    <location>
        <begin position="70"/>
        <end position="81"/>
    </location>
</feature>
<dbReference type="Gene3D" id="2.30.30.30">
    <property type="match status" value="3"/>
</dbReference>
<dbReference type="InterPro" id="IPR017071">
    <property type="entry name" value="TF_Spt5_eukaryote"/>
</dbReference>
<feature type="compositionally biased region" description="Acidic residues" evidence="12">
    <location>
        <begin position="52"/>
        <end position="66"/>
    </location>
</feature>
<proteinExistence type="inferred from homology"/>
<dbReference type="InterPro" id="IPR041976">
    <property type="entry name" value="KOW_Spt5_3"/>
</dbReference>
<accession>A0A8R1URB8</accession>
<keyword evidence="6" id="KW-0677">Repeat</keyword>
<dbReference type="Proteomes" id="UP000005239">
    <property type="component" value="Unassembled WGS sequence"/>
</dbReference>
<evidence type="ECO:0000256" key="12">
    <source>
        <dbReference type="SAM" id="MobiDB-lite"/>
    </source>
</evidence>
<dbReference type="EnsemblMetazoa" id="PPA38756.1">
    <property type="protein sequence ID" value="PPA38756.1"/>
    <property type="gene ID" value="WBGene00277125"/>
</dbReference>
<dbReference type="SMART" id="SM00739">
    <property type="entry name" value="KOW"/>
    <property type="match status" value="5"/>
</dbReference>
<comment type="similarity">
    <text evidence="2 11">Belongs to the SPT5 family.</text>
</comment>
<dbReference type="InterPro" id="IPR022581">
    <property type="entry name" value="Spt5_N"/>
</dbReference>
<keyword evidence="10 11" id="KW-0539">Nucleus</keyword>
<evidence type="ECO:0000256" key="7">
    <source>
        <dbReference type="ARBA" id="ARBA00023015"/>
    </source>
</evidence>
<comment type="subcellular location">
    <subcellularLocation>
        <location evidence="1 11">Nucleus</location>
    </subcellularLocation>
</comment>
<dbReference type="FunFam" id="2.30.30.30:FF:000016">
    <property type="entry name" value="Transcription elongation factor SPT5"/>
    <property type="match status" value="1"/>
</dbReference>
<evidence type="ECO:0000256" key="3">
    <source>
        <dbReference type="ARBA" id="ARBA00020181"/>
    </source>
</evidence>